<dbReference type="InParanoid" id="A0A2Y9N742"/>
<dbReference type="Pfam" id="PF15372">
    <property type="entry name" value="DUF4600"/>
    <property type="match status" value="1"/>
</dbReference>
<dbReference type="KEGG" id="dle:111175069"/>
<dbReference type="PANTHER" id="PTHR28671">
    <property type="entry name" value="COILED-COIL DOMAIN-CONTAINING PROTEIN 169"/>
    <property type="match status" value="1"/>
</dbReference>
<dbReference type="PANTHER" id="PTHR28671:SF3">
    <property type="entry name" value="COILED-COIL DOMAIN-CONTAINING PROTEIN 169"/>
    <property type="match status" value="1"/>
</dbReference>
<dbReference type="InterPro" id="IPR028022">
    <property type="entry name" value="DUF4600"/>
</dbReference>
<evidence type="ECO:0000256" key="1">
    <source>
        <dbReference type="SAM" id="Coils"/>
    </source>
</evidence>
<dbReference type="AlphaFoldDB" id="A0A2Y9N742"/>
<feature type="coiled-coil region" evidence="1">
    <location>
        <begin position="88"/>
        <end position="165"/>
    </location>
</feature>
<dbReference type="Proteomes" id="UP000248483">
    <property type="component" value="Unplaced"/>
</dbReference>
<keyword evidence="1" id="KW-0175">Coiled coil</keyword>
<gene>
    <name evidence="3" type="primary">CCDC169</name>
</gene>
<dbReference type="STRING" id="9749.A0A2Y9N742"/>
<dbReference type="FunCoup" id="A0A2Y9N742">
    <property type="interactions" value="1"/>
</dbReference>
<accession>A0A2Y9N742</accession>
<evidence type="ECO:0000313" key="2">
    <source>
        <dbReference type="Proteomes" id="UP000248483"/>
    </source>
</evidence>
<dbReference type="CTD" id="728591"/>
<name>A0A2Y9N742_DELLE</name>
<keyword evidence="2" id="KW-1185">Reference proteome</keyword>
<sequence length="240" mass="27732">MVGIVSKFKVIIVSLIGRKSNHFTVSTSEGRGDTFDGMNTDRLKLELLEERHLKDTVQLSVLEIRHKIAELEAKLNTDDEGGEWKTRYETQLELNDQLEKQIVSLKEKMEKICGNPSDRLSSIRVYEWMPVEGLNTLLKQLEKEKRSLENQVKDSALRLEQESKDYHKTSREHCTHLAERSQVSGSYQVSKRKQMDQLPRMKENLVKTGRCNSVNQKTMNAMRGPVKKISRSNHLPKLNL</sequence>
<dbReference type="GeneID" id="111175069"/>
<proteinExistence type="predicted"/>
<protein>
    <submittedName>
        <fullName evidence="3">Coiled-coil domain-containing protein 169</fullName>
    </submittedName>
</protein>
<organism evidence="2 3">
    <name type="scientific">Delphinapterus leucas</name>
    <name type="common">Beluga whale</name>
    <dbReference type="NCBI Taxonomy" id="9749"/>
    <lineage>
        <taxon>Eukaryota</taxon>
        <taxon>Metazoa</taxon>
        <taxon>Chordata</taxon>
        <taxon>Craniata</taxon>
        <taxon>Vertebrata</taxon>
        <taxon>Euteleostomi</taxon>
        <taxon>Mammalia</taxon>
        <taxon>Eutheria</taxon>
        <taxon>Laurasiatheria</taxon>
        <taxon>Artiodactyla</taxon>
        <taxon>Whippomorpha</taxon>
        <taxon>Cetacea</taxon>
        <taxon>Odontoceti</taxon>
        <taxon>Monodontidae</taxon>
        <taxon>Delphinapterus</taxon>
    </lineage>
</organism>
<evidence type="ECO:0000313" key="3">
    <source>
        <dbReference type="RefSeq" id="XP_022430100.1"/>
    </source>
</evidence>
<dbReference type="RefSeq" id="XP_022430100.1">
    <property type="nucleotide sequence ID" value="XM_022574392.1"/>
</dbReference>
<reference evidence="3" key="1">
    <citation type="submission" date="2025-08" db="UniProtKB">
        <authorList>
            <consortium name="RefSeq"/>
        </authorList>
    </citation>
    <scope>IDENTIFICATION</scope>
    <source>
        <tissue evidence="3">Blood</tissue>
    </source>
</reference>